<dbReference type="RefSeq" id="WP_310281827.1">
    <property type="nucleotide sequence ID" value="NZ_JAVDWQ010000008.1"/>
</dbReference>
<comment type="caution">
    <text evidence="1">The sequence shown here is derived from an EMBL/GenBank/DDBJ whole genome shotgun (WGS) entry which is preliminary data.</text>
</comment>
<keyword evidence="2" id="KW-1185">Reference proteome</keyword>
<evidence type="ECO:0000313" key="2">
    <source>
        <dbReference type="Proteomes" id="UP001269081"/>
    </source>
</evidence>
<protein>
    <submittedName>
        <fullName evidence="1">Uncharacterized protein</fullName>
    </submittedName>
</protein>
<dbReference type="Proteomes" id="UP001269081">
    <property type="component" value="Unassembled WGS sequence"/>
</dbReference>
<name>A0ABU1Y8N8_9FLAO</name>
<proteinExistence type="predicted"/>
<organism evidence="1 2">
    <name type="scientific">Flavobacterium piscis</name>
    <dbReference type="NCBI Taxonomy" id="1114874"/>
    <lineage>
        <taxon>Bacteria</taxon>
        <taxon>Pseudomonadati</taxon>
        <taxon>Bacteroidota</taxon>
        <taxon>Flavobacteriia</taxon>
        <taxon>Flavobacteriales</taxon>
        <taxon>Flavobacteriaceae</taxon>
        <taxon>Flavobacterium</taxon>
    </lineage>
</organism>
<sequence>MSKFIPGYNPNTAPSILVPKLGHTQGAGVLSRGTSGFSNARQILARDIFELRRVYPNVPNSSLQQLIQMNKTMYPGVFIK</sequence>
<accession>A0ABU1Y8N8</accession>
<reference evidence="1 2" key="1">
    <citation type="submission" date="2023-07" db="EMBL/GenBank/DDBJ databases">
        <title>Sorghum-associated microbial communities from plants grown in Nebraska, USA.</title>
        <authorList>
            <person name="Schachtman D."/>
        </authorList>
    </citation>
    <scope>NUCLEOTIDE SEQUENCE [LARGE SCALE GENOMIC DNA]</scope>
    <source>
        <strain evidence="1 2">4129</strain>
    </source>
</reference>
<dbReference type="EMBL" id="JAVDWQ010000008">
    <property type="protein sequence ID" value="MDR7210605.1"/>
    <property type="molecule type" value="Genomic_DNA"/>
</dbReference>
<gene>
    <name evidence="1" type="ORF">J2W48_002555</name>
</gene>
<evidence type="ECO:0000313" key="1">
    <source>
        <dbReference type="EMBL" id="MDR7210605.1"/>
    </source>
</evidence>